<dbReference type="Proteomes" id="UP001257909">
    <property type="component" value="Unassembled WGS sequence"/>
</dbReference>
<keyword evidence="1" id="KW-0472">Membrane</keyword>
<dbReference type="Pfam" id="PF11137">
    <property type="entry name" value="DUF2909"/>
    <property type="match status" value="1"/>
</dbReference>
<organism evidence="2 3">
    <name type="scientific">Rheinheimera soli</name>
    <dbReference type="NCBI Taxonomy" id="443616"/>
    <lineage>
        <taxon>Bacteria</taxon>
        <taxon>Pseudomonadati</taxon>
        <taxon>Pseudomonadota</taxon>
        <taxon>Gammaproteobacteria</taxon>
        <taxon>Chromatiales</taxon>
        <taxon>Chromatiaceae</taxon>
        <taxon>Rheinheimera</taxon>
    </lineage>
</organism>
<dbReference type="InterPro" id="IPR021313">
    <property type="entry name" value="DUF2909"/>
</dbReference>
<evidence type="ECO:0000313" key="2">
    <source>
        <dbReference type="EMBL" id="MDR7121647.1"/>
    </source>
</evidence>
<evidence type="ECO:0000313" key="3">
    <source>
        <dbReference type="Proteomes" id="UP001257909"/>
    </source>
</evidence>
<evidence type="ECO:0000256" key="1">
    <source>
        <dbReference type="SAM" id="Phobius"/>
    </source>
</evidence>
<comment type="caution">
    <text evidence="2">The sequence shown here is derived from an EMBL/GenBank/DDBJ whole genome shotgun (WGS) entry which is preliminary data.</text>
</comment>
<keyword evidence="3" id="KW-1185">Reference proteome</keyword>
<protein>
    <submittedName>
        <fullName evidence="2">Cytochrome bd-type quinol oxidase subunit 2</fullName>
    </submittedName>
</protein>
<proteinExistence type="predicted"/>
<sequence length="69" mass="8049">MWIKLLLIALLLFIVFNLFRALYLMLKNDENQPSMSTFLGRRVMWSAVVLIAVILALQFGLITPHNRPY</sequence>
<name>A0ABU1W113_9GAMM</name>
<feature type="transmembrane region" description="Helical" evidence="1">
    <location>
        <begin position="45"/>
        <end position="63"/>
    </location>
</feature>
<dbReference type="RefSeq" id="WP_310279143.1">
    <property type="nucleotide sequence ID" value="NZ_JAVDWR010000008.1"/>
</dbReference>
<accession>A0ABU1W113</accession>
<keyword evidence="1" id="KW-1133">Transmembrane helix</keyword>
<gene>
    <name evidence="2" type="ORF">J2W69_002604</name>
</gene>
<dbReference type="EMBL" id="JAVDWR010000008">
    <property type="protein sequence ID" value="MDR7121647.1"/>
    <property type="molecule type" value="Genomic_DNA"/>
</dbReference>
<keyword evidence="1" id="KW-0812">Transmembrane</keyword>
<reference evidence="2 3" key="1">
    <citation type="submission" date="2023-07" db="EMBL/GenBank/DDBJ databases">
        <title>Sorghum-associated microbial communities from plants grown in Nebraska, USA.</title>
        <authorList>
            <person name="Schachtman D."/>
        </authorList>
    </citation>
    <scope>NUCLEOTIDE SEQUENCE [LARGE SCALE GENOMIC DNA]</scope>
    <source>
        <strain evidence="2 3">4138</strain>
    </source>
</reference>